<evidence type="ECO:0000256" key="3">
    <source>
        <dbReference type="ARBA" id="ARBA00006916"/>
    </source>
</evidence>
<comment type="function">
    <text evidence="1">Involved in rRNA processing.</text>
</comment>
<comment type="subcellular location">
    <subcellularLocation>
        <location evidence="2">Nucleus</location>
        <location evidence="2">Nucleolus</location>
    </subcellularLocation>
</comment>
<keyword evidence="7 9" id="KW-0175">Coiled coil</keyword>
<comment type="similarity">
    <text evidence="3">Belongs to the EFG1 family.</text>
</comment>
<feature type="compositionally biased region" description="Basic and acidic residues" evidence="10">
    <location>
        <begin position="7"/>
        <end position="21"/>
    </location>
</feature>
<proteinExistence type="inferred from homology"/>
<dbReference type="GO" id="GO:0000462">
    <property type="term" value="P:maturation of SSU-rRNA from tricistronic rRNA transcript (SSU-rRNA, 5.8S rRNA, LSU-rRNA)"/>
    <property type="evidence" value="ECO:0007669"/>
    <property type="project" value="TreeGrafter"/>
</dbReference>
<feature type="compositionally biased region" description="Acidic residues" evidence="10">
    <location>
        <begin position="270"/>
        <end position="281"/>
    </location>
</feature>
<keyword evidence="8" id="KW-0539">Nucleus</keyword>
<dbReference type="Pfam" id="PF10153">
    <property type="entry name" value="Efg1"/>
    <property type="match status" value="1"/>
</dbReference>
<keyword evidence="6" id="KW-0698">rRNA processing</keyword>
<dbReference type="AlphaFoldDB" id="A0AA40CPR9"/>
<organism evidence="11 12">
    <name type="scientific">Cercophora newfieldiana</name>
    <dbReference type="NCBI Taxonomy" id="92897"/>
    <lineage>
        <taxon>Eukaryota</taxon>
        <taxon>Fungi</taxon>
        <taxon>Dikarya</taxon>
        <taxon>Ascomycota</taxon>
        <taxon>Pezizomycotina</taxon>
        <taxon>Sordariomycetes</taxon>
        <taxon>Sordariomycetidae</taxon>
        <taxon>Sordariales</taxon>
        <taxon>Lasiosphaeriaceae</taxon>
        <taxon>Cercophora</taxon>
    </lineage>
</organism>
<evidence type="ECO:0000256" key="7">
    <source>
        <dbReference type="ARBA" id="ARBA00023054"/>
    </source>
</evidence>
<keyword evidence="12" id="KW-1185">Reference proteome</keyword>
<dbReference type="InterPro" id="IPR050786">
    <property type="entry name" value="EFG1_rRNA-proc"/>
</dbReference>
<evidence type="ECO:0000313" key="11">
    <source>
        <dbReference type="EMBL" id="KAK0646580.1"/>
    </source>
</evidence>
<dbReference type="PANTHER" id="PTHR33911">
    <property type="entry name" value="RRNA-PROCESSING PROTEIN EFG1"/>
    <property type="match status" value="1"/>
</dbReference>
<name>A0AA40CPR9_9PEZI</name>
<feature type="region of interest" description="Disordered" evidence="10">
    <location>
        <begin position="1"/>
        <end position="41"/>
    </location>
</feature>
<dbReference type="GO" id="GO:0005730">
    <property type="term" value="C:nucleolus"/>
    <property type="evidence" value="ECO:0007669"/>
    <property type="project" value="UniProtKB-SubCell"/>
</dbReference>
<dbReference type="InterPro" id="IPR019310">
    <property type="entry name" value="Efg1"/>
</dbReference>
<reference evidence="11" key="1">
    <citation type="submission" date="2023-06" db="EMBL/GenBank/DDBJ databases">
        <title>Genome-scale phylogeny and comparative genomics of the fungal order Sordariales.</title>
        <authorList>
            <consortium name="Lawrence Berkeley National Laboratory"/>
            <person name="Hensen N."/>
            <person name="Bonometti L."/>
            <person name="Westerberg I."/>
            <person name="Brannstrom I.O."/>
            <person name="Guillou S."/>
            <person name="Cros-Aarteil S."/>
            <person name="Calhoun S."/>
            <person name="Haridas S."/>
            <person name="Kuo A."/>
            <person name="Mondo S."/>
            <person name="Pangilinan J."/>
            <person name="Riley R."/>
            <person name="Labutti K."/>
            <person name="Andreopoulos B."/>
            <person name="Lipzen A."/>
            <person name="Chen C."/>
            <person name="Yanf M."/>
            <person name="Daum C."/>
            <person name="Ng V."/>
            <person name="Clum A."/>
            <person name="Steindorff A."/>
            <person name="Ohm R."/>
            <person name="Martin F."/>
            <person name="Silar P."/>
            <person name="Natvig D."/>
            <person name="Lalanne C."/>
            <person name="Gautier V."/>
            <person name="Ament-Velasquez S.L."/>
            <person name="Kruys A."/>
            <person name="Hutchinson M.I."/>
            <person name="Powell A.J."/>
            <person name="Barry K."/>
            <person name="Miller A.N."/>
            <person name="Grigoriev I.V."/>
            <person name="Debuchy R."/>
            <person name="Gladieux P."/>
            <person name="Thoren M.H."/>
            <person name="Johannesson H."/>
        </authorList>
    </citation>
    <scope>NUCLEOTIDE SEQUENCE</scope>
    <source>
        <strain evidence="11">SMH2532-1</strain>
    </source>
</reference>
<comment type="caution">
    <text evidence="11">The sequence shown here is derived from an EMBL/GenBank/DDBJ whole genome shotgun (WGS) entry which is preliminary data.</text>
</comment>
<evidence type="ECO:0000256" key="2">
    <source>
        <dbReference type="ARBA" id="ARBA00004604"/>
    </source>
</evidence>
<dbReference type="EMBL" id="JAULSV010000004">
    <property type="protein sequence ID" value="KAK0646580.1"/>
    <property type="molecule type" value="Genomic_DNA"/>
</dbReference>
<dbReference type="PANTHER" id="PTHR33911:SF1">
    <property type="entry name" value="RRNA-PROCESSING PROTEIN EFG1"/>
    <property type="match status" value="1"/>
</dbReference>
<dbReference type="GO" id="GO:0030688">
    <property type="term" value="C:preribosome, small subunit precursor"/>
    <property type="evidence" value="ECO:0007669"/>
    <property type="project" value="TreeGrafter"/>
</dbReference>
<protein>
    <recommendedName>
        <fullName evidence="4">rRNA-processing protein EFG1</fullName>
    </recommendedName>
    <alternativeName>
        <fullName evidence="5">rRNA-processing protein efg1</fullName>
    </alternativeName>
</protein>
<evidence type="ECO:0000256" key="10">
    <source>
        <dbReference type="SAM" id="MobiDB-lite"/>
    </source>
</evidence>
<evidence type="ECO:0000256" key="5">
    <source>
        <dbReference type="ARBA" id="ARBA00019827"/>
    </source>
</evidence>
<evidence type="ECO:0000313" key="12">
    <source>
        <dbReference type="Proteomes" id="UP001174936"/>
    </source>
</evidence>
<evidence type="ECO:0000256" key="4">
    <source>
        <dbReference type="ARBA" id="ARBA00018689"/>
    </source>
</evidence>
<dbReference type="Proteomes" id="UP001174936">
    <property type="component" value="Unassembled WGS sequence"/>
</dbReference>
<accession>A0AA40CPR9</accession>
<sequence length="281" mass="31980">MMGQKRTHSEAEPSGHQEGGRSRPGPQKHWSKRQKVDVTEENLGAIKKRARAIERLLAKDDLKIPANKQNDLERELGAHKQRIAEAKAKKHRSYMIGKYHMVRFFERKKAMRLIKQLNRQLKELEDEGEIAKAKADLHIAEVDLDYAIYYPFLEPYISLYKSTSGEKKGDEPTALQYLHAPRPPMWSVVEEVREKGKAALEKLQNRKSETEPEEADLPAPKASGSKEKSSEKKEKQRGEAKSKPGKERSLQNVKPWEKTKPAQSVGNAGDDSDDGGFFEEV</sequence>
<feature type="compositionally biased region" description="Basic and acidic residues" evidence="10">
    <location>
        <begin position="224"/>
        <end position="260"/>
    </location>
</feature>
<evidence type="ECO:0000256" key="9">
    <source>
        <dbReference type="SAM" id="Coils"/>
    </source>
</evidence>
<gene>
    <name evidence="11" type="ORF">B0T16DRAFT_458484</name>
</gene>
<evidence type="ECO:0000256" key="6">
    <source>
        <dbReference type="ARBA" id="ARBA00022552"/>
    </source>
</evidence>
<feature type="coiled-coil region" evidence="9">
    <location>
        <begin position="69"/>
        <end position="141"/>
    </location>
</feature>
<evidence type="ECO:0000256" key="8">
    <source>
        <dbReference type="ARBA" id="ARBA00023242"/>
    </source>
</evidence>
<feature type="region of interest" description="Disordered" evidence="10">
    <location>
        <begin position="202"/>
        <end position="281"/>
    </location>
</feature>
<evidence type="ECO:0000256" key="1">
    <source>
        <dbReference type="ARBA" id="ARBA00002773"/>
    </source>
</evidence>